<proteinExistence type="predicted"/>
<dbReference type="AlphaFoldDB" id="A0A7K4AL54"/>
<reference evidence="1 2" key="1">
    <citation type="journal article" date="2020" name="Biotechnol. Biofuels">
        <title>New insights from the biogas microbiome by comprehensive genome-resolved metagenomics of nearly 1600 species originating from multiple anaerobic digesters.</title>
        <authorList>
            <person name="Campanaro S."/>
            <person name="Treu L."/>
            <person name="Rodriguez-R L.M."/>
            <person name="Kovalovszki A."/>
            <person name="Ziels R.M."/>
            <person name="Maus I."/>
            <person name="Zhu X."/>
            <person name="Kougias P.G."/>
            <person name="Basile A."/>
            <person name="Luo G."/>
            <person name="Schluter A."/>
            <person name="Konstantinidis K.T."/>
            <person name="Angelidaki I."/>
        </authorList>
    </citation>
    <scope>NUCLEOTIDE SEQUENCE [LARGE SCALE GENOMIC DNA]</scope>
    <source>
        <strain evidence="1">AS27yjCOA_157</strain>
    </source>
</reference>
<dbReference type="EMBL" id="JAAYUN010000229">
    <property type="protein sequence ID" value="NLJ23750.1"/>
    <property type="molecule type" value="Genomic_DNA"/>
</dbReference>
<gene>
    <name evidence="1" type="ORF">GX426_11705</name>
</gene>
<evidence type="ECO:0000313" key="1">
    <source>
        <dbReference type="EMBL" id="NLJ23750.1"/>
    </source>
</evidence>
<comment type="caution">
    <text evidence="1">The sequence shown here is derived from an EMBL/GenBank/DDBJ whole genome shotgun (WGS) entry which is preliminary data.</text>
</comment>
<evidence type="ECO:0000313" key="2">
    <source>
        <dbReference type="Proteomes" id="UP000544742"/>
    </source>
</evidence>
<dbReference type="Proteomes" id="UP000544742">
    <property type="component" value="Unassembled WGS sequence"/>
</dbReference>
<protein>
    <recommendedName>
        <fullName evidence="3">DUF1819 family protein</fullName>
    </recommendedName>
</protein>
<organism evidence="1 2">
    <name type="scientific">Methanothrix soehngenii</name>
    <name type="common">Methanosaeta concilii</name>
    <dbReference type="NCBI Taxonomy" id="2223"/>
    <lineage>
        <taxon>Archaea</taxon>
        <taxon>Methanobacteriati</taxon>
        <taxon>Methanobacteriota</taxon>
        <taxon>Stenosarchaea group</taxon>
        <taxon>Methanomicrobia</taxon>
        <taxon>Methanotrichales</taxon>
        <taxon>Methanotrichaceae</taxon>
        <taxon>Methanothrix</taxon>
    </lineage>
</organism>
<accession>A0A7K4AL54</accession>
<evidence type="ECO:0008006" key="3">
    <source>
        <dbReference type="Google" id="ProtNLM"/>
    </source>
</evidence>
<sequence>MTRRTDQIGFSQRVRLEWFEQTANLVMAGNDESVVKDALQELLKDKVSVGGQAKRSNREKIITILLKTWVTIPTDLEELRDEGLEHLKRLPRSDHLIIHWGMATAVYPFWSSVALQVGRLLRLQDSAAAAHVQRRICEQYGERETVSRSARRVLRSYLDWGVLKETEVKGIYTTRTTLNIEDPLLISWLAEASLHSWIYRSAPLRELLDSPSFFPFRIKSIHADSLMAASSRLEIFRQGSDEDLVMLKKPIINGDDQ</sequence>
<name>A0A7K4AL54_METSH</name>
<dbReference type="RefSeq" id="WP_276621120.1">
    <property type="nucleotide sequence ID" value="NZ_DAOSQJ010000008.1"/>
</dbReference>